<dbReference type="Proteomes" id="UP000199031">
    <property type="component" value="Unassembled WGS sequence"/>
</dbReference>
<keyword evidence="1" id="KW-0812">Transmembrane</keyword>
<dbReference type="Pfam" id="PF01757">
    <property type="entry name" value="Acyl_transf_3"/>
    <property type="match status" value="1"/>
</dbReference>
<evidence type="ECO:0000256" key="1">
    <source>
        <dbReference type="SAM" id="Phobius"/>
    </source>
</evidence>
<feature type="transmembrane region" description="Helical" evidence="1">
    <location>
        <begin position="146"/>
        <end position="163"/>
    </location>
</feature>
<keyword evidence="1" id="KW-1133">Transmembrane helix</keyword>
<feature type="transmembrane region" description="Helical" evidence="1">
    <location>
        <begin position="170"/>
        <end position="188"/>
    </location>
</feature>
<dbReference type="GO" id="GO:0016747">
    <property type="term" value="F:acyltransferase activity, transferring groups other than amino-acyl groups"/>
    <property type="evidence" value="ECO:0007669"/>
    <property type="project" value="InterPro"/>
</dbReference>
<sequence length="381" mass="45029">MNSNLVQKQSWVSKAFNLPALQKSRLHWVDYLKGIAIVLVVYRHSLLGIEGSGEYIPPYLEQANLVFYSFRMPLFFMLSGIFASLSLRKRTVKQYIENKFETLLYPYFIWVIIQITLQIISSGFTNSNRGLIDYTYIFYQPRNLDQFWYLPALFNAAVVYILIKKYVTQRWWLLLLIALGFYFLSPYMQSVSMISDWMEFYIFFAVGDTISQLFFHERVQIFFKNPFTLLVAIPFFILAQTFYLNHDMYYLTTVTMRAEFLVIAFTGCFTMLAFSFMLQRLNVMSWLRILGYHSLYIYVMHVMIAAFTRTLMVHVFDIHNVYIILISCITAGCVVSIIIYNLFIYNNFAWFLFTYKKNIKRVRNPLQKNNVTSPQTVITTG</sequence>
<feature type="transmembrane region" description="Helical" evidence="1">
    <location>
        <begin position="107"/>
        <end position="126"/>
    </location>
</feature>
<gene>
    <name evidence="3" type="ORF">SAMN05444277_103271</name>
</gene>
<feature type="domain" description="Acyltransferase 3" evidence="2">
    <location>
        <begin position="27"/>
        <end position="335"/>
    </location>
</feature>
<feature type="transmembrane region" description="Helical" evidence="1">
    <location>
        <begin position="322"/>
        <end position="353"/>
    </location>
</feature>
<dbReference type="AlphaFoldDB" id="A0A1I5UG18"/>
<feature type="transmembrane region" description="Helical" evidence="1">
    <location>
        <begin position="200"/>
        <end position="215"/>
    </location>
</feature>
<dbReference type="RefSeq" id="WP_090656965.1">
    <property type="nucleotide sequence ID" value="NZ_FOXQ01000003.1"/>
</dbReference>
<feature type="transmembrane region" description="Helical" evidence="1">
    <location>
        <begin position="295"/>
        <end position="316"/>
    </location>
</feature>
<dbReference type="PANTHER" id="PTHR37312:SF1">
    <property type="entry name" value="MEMBRANE-BOUND ACYLTRANSFERASE YKRP-RELATED"/>
    <property type="match status" value="1"/>
</dbReference>
<dbReference type="InterPro" id="IPR052734">
    <property type="entry name" value="Nod_factor_acetyltransferase"/>
</dbReference>
<proteinExistence type="predicted"/>
<feature type="transmembrane region" description="Helical" evidence="1">
    <location>
        <begin position="256"/>
        <end position="274"/>
    </location>
</feature>
<keyword evidence="4" id="KW-1185">Reference proteome</keyword>
<feature type="transmembrane region" description="Helical" evidence="1">
    <location>
        <begin position="65"/>
        <end position="87"/>
    </location>
</feature>
<dbReference type="OrthoDB" id="9809782at2"/>
<protein>
    <submittedName>
        <fullName evidence="3">Fucose 4-O-acetylase</fullName>
    </submittedName>
</protein>
<dbReference type="PANTHER" id="PTHR37312">
    <property type="entry name" value="MEMBRANE-BOUND ACYLTRANSFERASE YKRP-RELATED"/>
    <property type="match status" value="1"/>
</dbReference>
<evidence type="ECO:0000259" key="2">
    <source>
        <dbReference type="Pfam" id="PF01757"/>
    </source>
</evidence>
<dbReference type="EMBL" id="FOXQ01000003">
    <property type="protein sequence ID" value="SFP94223.1"/>
    <property type="molecule type" value="Genomic_DNA"/>
</dbReference>
<name>A0A1I5UG18_9BACT</name>
<keyword evidence="1" id="KW-0472">Membrane</keyword>
<reference evidence="3 4" key="1">
    <citation type="submission" date="2016-10" db="EMBL/GenBank/DDBJ databases">
        <authorList>
            <person name="de Groot N.N."/>
        </authorList>
    </citation>
    <scope>NUCLEOTIDE SEQUENCE [LARGE SCALE GENOMIC DNA]</scope>
    <source>
        <strain evidence="3 4">DSM 28286</strain>
    </source>
</reference>
<dbReference type="InterPro" id="IPR002656">
    <property type="entry name" value="Acyl_transf_3_dom"/>
</dbReference>
<evidence type="ECO:0000313" key="4">
    <source>
        <dbReference type="Proteomes" id="UP000199031"/>
    </source>
</evidence>
<accession>A0A1I5UG18</accession>
<evidence type="ECO:0000313" key="3">
    <source>
        <dbReference type="EMBL" id="SFP94223.1"/>
    </source>
</evidence>
<feature type="transmembrane region" description="Helical" evidence="1">
    <location>
        <begin position="227"/>
        <end position="244"/>
    </location>
</feature>
<dbReference type="STRING" id="1465490.SAMN05444277_103271"/>
<organism evidence="3 4">
    <name type="scientific">Parafilimonas terrae</name>
    <dbReference type="NCBI Taxonomy" id="1465490"/>
    <lineage>
        <taxon>Bacteria</taxon>
        <taxon>Pseudomonadati</taxon>
        <taxon>Bacteroidota</taxon>
        <taxon>Chitinophagia</taxon>
        <taxon>Chitinophagales</taxon>
        <taxon>Chitinophagaceae</taxon>
        <taxon>Parafilimonas</taxon>
    </lineage>
</organism>